<evidence type="ECO:0000313" key="2">
    <source>
        <dbReference type="EMBL" id="KAK8897004.1"/>
    </source>
</evidence>
<dbReference type="InterPro" id="IPR051681">
    <property type="entry name" value="Ser/Thr_Kinases-Pseudokinases"/>
</dbReference>
<dbReference type="Proteomes" id="UP001470230">
    <property type="component" value="Unassembled WGS sequence"/>
</dbReference>
<organism evidence="2 3">
    <name type="scientific">Tritrichomonas musculus</name>
    <dbReference type="NCBI Taxonomy" id="1915356"/>
    <lineage>
        <taxon>Eukaryota</taxon>
        <taxon>Metamonada</taxon>
        <taxon>Parabasalia</taxon>
        <taxon>Tritrichomonadida</taxon>
        <taxon>Tritrichomonadidae</taxon>
        <taxon>Tritrichomonas</taxon>
    </lineage>
</organism>
<dbReference type="SUPFAM" id="SSF56112">
    <property type="entry name" value="Protein kinase-like (PK-like)"/>
    <property type="match status" value="2"/>
</dbReference>
<dbReference type="InterPro" id="IPR000719">
    <property type="entry name" value="Prot_kinase_dom"/>
</dbReference>
<protein>
    <recommendedName>
        <fullName evidence="1">Protein kinase domain-containing protein</fullName>
    </recommendedName>
</protein>
<feature type="domain" description="Protein kinase" evidence="1">
    <location>
        <begin position="364"/>
        <end position="669"/>
    </location>
</feature>
<dbReference type="EMBL" id="JAPFFF010000002">
    <property type="protein sequence ID" value="KAK8897004.1"/>
    <property type="molecule type" value="Genomic_DNA"/>
</dbReference>
<keyword evidence="3" id="KW-1185">Reference proteome</keyword>
<dbReference type="InterPro" id="IPR001245">
    <property type="entry name" value="Ser-Thr/Tyr_kinase_cat_dom"/>
</dbReference>
<dbReference type="PANTHER" id="PTHR44329">
    <property type="entry name" value="SERINE/THREONINE-PROTEIN KINASE TNNI3K-RELATED"/>
    <property type="match status" value="1"/>
</dbReference>
<dbReference type="Gene3D" id="1.10.510.10">
    <property type="entry name" value="Transferase(Phosphotransferase) domain 1"/>
    <property type="match status" value="2"/>
</dbReference>
<name>A0ABR2L101_9EUKA</name>
<evidence type="ECO:0000313" key="3">
    <source>
        <dbReference type="Proteomes" id="UP001470230"/>
    </source>
</evidence>
<reference evidence="2 3" key="1">
    <citation type="submission" date="2024-04" db="EMBL/GenBank/DDBJ databases">
        <title>Tritrichomonas musculus Genome.</title>
        <authorList>
            <person name="Alves-Ferreira E."/>
            <person name="Grigg M."/>
            <person name="Lorenzi H."/>
            <person name="Galac M."/>
        </authorList>
    </citation>
    <scope>NUCLEOTIDE SEQUENCE [LARGE SCALE GENOMIC DNA]</scope>
    <source>
        <strain evidence="2 3">EAF2021</strain>
    </source>
</reference>
<proteinExistence type="predicted"/>
<dbReference type="InterPro" id="IPR011009">
    <property type="entry name" value="Kinase-like_dom_sf"/>
</dbReference>
<feature type="domain" description="Protein kinase" evidence="1">
    <location>
        <begin position="1"/>
        <end position="277"/>
    </location>
</feature>
<dbReference type="Pfam" id="PF07714">
    <property type="entry name" value="PK_Tyr_Ser-Thr"/>
    <property type="match status" value="1"/>
</dbReference>
<accession>A0ABR2L101</accession>
<dbReference type="PROSITE" id="PS50011">
    <property type="entry name" value="PROTEIN_KINASE_DOM"/>
    <property type="match status" value="2"/>
</dbReference>
<gene>
    <name evidence="2" type="ORF">M9Y10_014936</name>
</gene>
<sequence length="906" mass="106056">MLIKEIDTIRSSEITSTIKIQCNYSNNDILYTFEVTPEKKQNYFDEFTKLISKLDDNQKQFFIEPYKFDNSTDSNNQKYSFHYCPGNDLNTFFYKNQDNKRPPNLESYYDYFNEIDHLYLRKWLFSIVCGIQILINNNIKLIRISNRFVFIDSKMESRISYSNWDTETNRSTTPNILFFMPPEDIGLDYDETLNTSSPEEKVSYSIGVLIISLLNKISPNSYFHNTAIRIVSETLGKGGFYNDKIPNCSLKPLIAKCLQEEPNKRPKLREIIEELITSRNGLSEAKYGEYCEWLRRKFDLFGREGKELIEGILQIVNREVTERDEAEADVKGGGFKITDMPKFLELASGTSFYKEIIDNSDSLLEKLSQLLSDYLKNKFNVNKNKSKSNKYEMISEYLKCSNLTTGIKLVDLFRGRLNAFSIDNMKGNLSFSILISNQTIRLVLPKTFKIYPDYIENFNDDPLFVEVFDMQTGKSSQPAQINFYPFLNVYNLLHGNKWNRHIEYEDKVRWLLQTSRALTRLHERGFTVEEFSSQDVFIDIDFNAHFFPTKMKRKDSKESLGKDFFLEDELNYHLAYNAPEVITGQSEGSTSESRIVFSFGVFICELLNEEKPGNFLYNQTPKEKKRLLKKQRTPTFKNNSSFEAIVKSCLEIEPKKRRTFSSIAEMIFKISNPTKEKDSNTKETKNNSYDPAYRFEITHLQLASDCGSSIPDKILEYIYHKMSRDEILSFNFFLNKGSDPFTKYELAWIILNHHQNDLYEALNIMRGKKVIFKVYDPLESRYEAAVKSDNFHCENAAESQINEANEFSDKYHNFIYYKYTHLSGLQKRASRQLMLRTGRNFIQKVHYEVEVLVKNSYDYPYGVNLKMQNIGKMIDEFYRKGFYPKNTVQGRNKGGNLILNVNDINN</sequence>
<evidence type="ECO:0000259" key="1">
    <source>
        <dbReference type="PROSITE" id="PS50011"/>
    </source>
</evidence>
<comment type="caution">
    <text evidence="2">The sequence shown here is derived from an EMBL/GenBank/DDBJ whole genome shotgun (WGS) entry which is preliminary data.</text>
</comment>